<keyword evidence="2" id="KW-1185">Reference proteome</keyword>
<dbReference type="EMBL" id="JANJYJ010000008">
    <property type="protein sequence ID" value="KAK3194336.1"/>
    <property type="molecule type" value="Genomic_DNA"/>
</dbReference>
<dbReference type="Proteomes" id="UP001281410">
    <property type="component" value="Unassembled WGS sequence"/>
</dbReference>
<dbReference type="Pfam" id="PF04827">
    <property type="entry name" value="Plant_tran"/>
    <property type="match status" value="1"/>
</dbReference>
<gene>
    <name evidence="1" type="ORF">Dsin_025646</name>
</gene>
<dbReference type="PANTHER" id="PTHR47150">
    <property type="entry name" value="OS12G0169200 PROTEIN"/>
    <property type="match status" value="1"/>
</dbReference>
<sequence length="400" mass="46148">MNFNIGGPSNFLSSSSSSDDEEDQIIANLEAIDAEQEALLAQHGNIQRAIAQYLNQQNNPVIRGGSIPSHIVVINRDRESADRRLFVDYFAENPRYNDQMFRRRFRMGRSLFLRIVEKVEARDNYFVQRRDSVGRLDEYLRSPNATDVARLLRVGKERGFPGMLGSLDCMHWKWKNCPTAWAGQYAGRSGSPTIILEAVADYDLWIWHAYFGFPGTNNDINVLEASHLFANLAQGIAPPAHYVIQGKEYNMGYYLADGIYPKWSTFVQTIHDPRGRKKKLFAMKQEGCRKDVERTFGVLQSRFAIVAGPARFWHKQVLHDIMTTCIIMHNMIIEDERDVDASIEDHMEAPTSEVEMMLDENTRFQEFLARHREIRDKEAHIALRNALIDHLWDEYTNSDN</sequence>
<dbReference type="PANTHER" id="PTHR47150:SF7">
    <property type="entry name" value="NUCLEASE"/>
    <property type="match status" value="1"/>
</dbReference>
<organism evidence="1 2">
    <name type="scientific">Dipteronia sinensis</name>
    <dbReference type="NCBI Taxonomy" id="43782"/>
    <lineage>
        <taxon>Eukaryota</taxon>
        <taxon>Viridiplantae</taxon>
        <taxon>Streptophyta</taxon>
        <taxon>Embryophyta</taxon>
        <taxon>Tracheophyta</taxon>
        <taxon>Spermatophyta</taxon>
        <taxon>Magnoliopsida</taxon>
        <taxon>eudicotyledons</taxon>
        <taxon>Gunneridae</taxon>
        <taxon>Pentapetalae</taxon>
        <taxon>rosids</taxon>
        <taxon>malvids</taxon>
        <taxon>Sapindales</taxon>
        <taxon>Sapindaceae</taxon>
        <taxon>Hippocastanoideae</taxon>
        <taxon>Acereae</taxon>
        <taxon>Dipteronia</taxon>
    </lineage>
</organism>
<dbReference type="AlphaFoldDB" id="A0AAD9ZWF2"/>
<evidence type="ECO:0000313" key="2">
    <source>
        <dbReference type="Proteomes" id="UP001281410"/>
    </source>
</evidence>
<comment type="caution">
    <text evidence="1">The sequence shown here is derived from an EMBL/GenBank/DDBJ whole genome shotgun (WGS) entry which is preliminary data.</text>
</comment>
<name>A0AAD9ZWF2_9ROSI</name>
<evidence type="ECO:0008006" key="3">
    <source>
        <dbReference type="Google" id="ProtNLM"/>
    </source>
</evidence>
<proteinExistence type="predicted"/>
<accession>A0AAD9ZWF2</accession>
<evidence type="ECO:0000313" key="1">
    <source>
        <dbReference type="EMBL" id="KAK3194336.1"/>
    </source>
</evidence>
<reference evidence="1" key="1">
    <citation type="journal article" date="2023" name="Plant J.">
        <title>Genome sequences and population genomics provide insights into the demographic history, inbreeding, and mutation load of two 'living fossil' tree species of Dipteronia.</title>
        <authorList>
            <person name="Feng Y."/>
            <person name="Comes H.P."/>
            <person name="Chen J."/>
            <person name="Zhu S."/>
            <person name="Lu R."/>
            <person name="Zhang X."/>
            <person name="Li P."/>
            <person name="Qiu J."/>
            <person name="Olsen K.M."/>
            <person name="Qiu Y."/>
        </authorList>
    </citation>
    <scope>NUCLEOTIDE SEQUENCE</scope>
    <source>
        <strain evidence="1">NBL</strain>
    </source>
</reference>
<dbReference type="InterPro" id="IPR006912">
    <property type="entry name" value="Harbinger_derived_prot"/>
</dbReference>
<protein>
    <recommendedName>
        <fullName evidence="3">Nuclease HARBI1</fullName>
    </recommendedName>
</protein>